<comment type="caution">
    <text evidence="1">The sequence shown here is derived from an EMBL/GenBank/DDBJ whole genome shotgun (WGS) entry which is preliminary data.</text>
</comment>
<reference evidence="1" key="1">
    <citation type="journal article" date="2021" name="Environ. Microbiol.">
        <title>Gene family expansions and transcriptome signatures uncover fungal adaptations to wood decay.</title>
        <authorList>
            <person name="Hage H."/>
            <person name="Miyauchi S."/>
            <person name="Viragh M."/>
            <person name="Drula E."/>
            <person name="Min B."/>
            <person name="Chaduli D."/>
            <person name="Navarro D."/>
            <person name="Favel A."/>
            <person name="Norest M."/>
            <person name="Lesage-Meessen L."/>
            <person name="Balint B."/>
            <person name="Merenyi Z."/>
            <person name="de Eugenio L."/>
            <person name="Morin E."/>
            <person name="Martinez A.T."/>
            <person name="Baldrian P."/>
            <person name="Stursova M."/>
            <person name="Martinez M.J."/>
            <person name="Novotny C."/>
            <person name="Magnuson J.K."/>
            <person name="Spatafora J.W."/>
            <person name="Maurice S."/>
            <person name="Pangilinan J."/>
            <person name="Andreopoulos W."/>
            <person name="LaButti K."/>
            <person name="Hundley H."/>
            <person name="Na H."/>
            <person name="Kuo A."/>
            <person name="Barry K."/>
            <person name="Lipzen A."/>
            <person name="Henrissat B."/>
            <person name="Riley R."/>
            <person name="Ahrendt S."/>
            <person name="Nagy L.G."/>
            <person name="Grigoriev I.V."/>
            <person name="Martin F."/>
            <person name="Rosso M.N."/>
        </authorList>
    </citation>
    <scope>NUCLEOTIDE SEQUENCE</scope>
    <source>
        <strain evidence="1">CBS 384.51</strain>
    </source>
</reference>
<evidence type="ECO:0000313" key="2">
    <source>
        <dbReference type="Proteomes" id="UP001055072"/>
    </source>
</evidence>
<keyword evidence="2" id="KW-1185">Reference proteome</keyword>
<accession>A0ACB8UDY1</accession>
<protein>
    <submittedName>
        <fullName evidence="1">Uncharacterized protein</fullName>
    </submittedName>
</protein>
<evidence type="ECO:0000313" key="1">
    <source>
        <dbReference type="EMBL" id="KAI0092446.1"/>
    </source>
</evidence>
<dbReference type="Proteomes" id="UP001055072">
    <property type="component" value="Unassembled WGS sequence"/>
</dbReference>
<proteinExistence type="predicted"/>
<dbReference type="EMBL" id="MU274903">
    <property type="protein sequence ID" value="KAI0092446.1"/>
    <property type="molecule type" value="Genomic_DNA"/>
</dbReference>
<organism evidence="1 2">
    <name type="scientific">Irpex rosettiformis</name>
    <dbReference type="NCBI Taxonomy" id="378272"/>
    <lineage>
        <taxon>Eukaryota</taxon>
        <taxon>Fungi</taxon>
        <taxon>Dikarya</taxon>
        <taxon>Basidiomycota</taxon>
        <taxon>Agaricomycotina</taxon>
        <taxon>Agaricomycetes</taxon>
        <taxon>Polyporales</taxon>
        <taxon>Irpicaceae</taxon>
        <taxon>Irpex</taxon>
    </lineage>
</organism>
<sequence length="225" mass="24808">MRRSGPPRLNRFPQRLDYTLIPAPLDLSLPLVDEKAALPAIIVTPSSPIGEKDFSIAFLAPQPRPTFRERVSKLMPAVPKAPSIFHRRLPSEIKLPVSPMHPNFEEPAPSWSFKGRACTTILLAVLVFIMGCHLLLHSLAVYHPRLNYGSLEHSSEASMLAAVTTSNLATPGAPQGKLDDSDAPTFGSWFNLHALWDPVPNIDGKRSAHFIISEEDYDEIQTAST</sequence>
<name>A0ACB8UDY1_9APHY</name>
<gene>
    <name evidence="1" type="ORF">BDY19DRAFT_990167</name>
</gene>